<evidence type="ECO:0000256" key="6">
    <source>
        <dbReference type="ARBA" id="ARBA00023306"/>
    </source>
</evidence>
<evidence type="ECO:0000256" key="2">
    <source>
        <dbReference type="ARBA" id="ARBA00022618"/>
    </source>
</evidence>
<dbReference type="InterPro" id="IPR026971">
    <property type="entry name" value="CND1/NCAPD3"/>
</dbReference>
<protein>
    <recommendedName>
        <fullName evidence="9">Condensin complex subunit 1 C-terminal domain-containing protein</fullName>
    </recommendedName>
</protein>
<evidence type="ECO:0000256" key="1">
    <source>
        <dbReference type="ARBA" id="ARBA00004123"/>
    </source>
</evidence>
<accession>A0ABQ7YR36</accession>
<dbReference type="SUPFAM" id="SSF48371">
    <property type="entry name" value="ARM repeat"/>
    <property type="match status" value="1"/>
</dbReference>
<dbReference type="Proteomes" id="UP000824890">
    <property type="component" value="Unassembled WGS sequence"/>
</dbReference>
<gene>
    <name evidence="10" type="ORF">HID58_077700</name>
</gene>
<feature type="domain" description="Condensin complex subunit 1 C-terminal" evidence="9">
    <location>
        <begin position="825"/>
        <end position="980"/>
    </location>
</feature>
<dbReference type="Pfam" id="PF12717">
    <property type="entry name" value="Cnd1"/>
    <property type="match status" value="1"/>
</dbReference>
<evidence type="ECO:0000313" key="10">
    <source>
        <dbReference type="EMBL" id="KAH0870678.1"/>
    </source>
</evidence>
<proteinExistence type="predicted"/>
<feature type="region of interest" description="Disordered" evidence="8">
    <location>
        <begin position="119"/>
        <end position="156"/>
    </location>
</feature>
<dbReference type="PANTHER" id="PTHR14222">
    <property type="entry name" value="CONDENSIN"/>
    <property type="match status" value="1"/>
</dbReference>
<feature type="region of interest" description="Disordered" evidence="8">
    <location>
        <begin position="940"/>
        <end position="959"/>
    </location>
</feature>
<reference evidence="10 11" key="1">
    <citation type="submission" date="2021-05" db="EMBL/GenBank/DDBJ databases">
        <title>Genome Assembly of Synthetic Allotetraploid Brassica napus Reveals Homoeologous Exchanges between Subgenomes.</title>
        <authorList>
            <person name="Davis J.T."/>
        </authorList>
    </citation>
    <scope>NUCLEOTIDE SEQUENCE [LARGE SCALE GENOMIC DNA]</scope>
    <source>
        <strain evidence="11">cv. Da-Ae</strain>
        <tissue evidence="10">Seedling</tissue>
    </source>
</reference>
<evidence type="ECO:0000259" key="9">
    <source>
        <dbReference type="Pfam" id="PF12717"/>
    </source>
</evidence>
<dbReference type="InterPro" id="IPR032682">
    <property type="entry name" value="Cnd1_C"/>
</dbReference>
<dbReference type="InterPro" id="IPR016024">
    <property type="entry name" value="ARM-type_fold"/>
</dbReference>
<dbReference type="PANTHER" id="PTHR14222:SF1">
    <property type="entry name" value="CONDENSIN-2 COMPLEX SUBUNIT D3"/>
    <property type="match status" value="1"/>
</dbReference>
<evidence type="ECO:0000256" key="3">
    <source>
        <dbReference type="ARBA" id="ARBA00022776"/>
    </source>
</evidence>
<keyword evidence="4" id="KW-0226">DNA condensation</keyword>
<evidence type="ECO:0000256" key="8">
    <source>
        <dbReference type="SAM" id="MobiDB-lite"/>
    </source>
</evidence>
<dbReference type="InterPro" id="IPR011989">
    <property type="entry name" value="ARM-like"/>
</dbReference>
<evidence type="ECO:0000313" key="11">
    <source>
        <dbReference type="Proteomes" id="UP000824890"/>
    </source>
</evidence>
<keyword evidence="11" id="KW-1185">Reference proteome</keyword>
<feature type="region of interest" description="Disordered" evidence="8">
    <location>
        <begin position="1134"/>
        <end position="1171"/>
    </location>
</feature>
<keyword evidence="3" id="KW-0498">Mitosis</keyword>
<dbReference type="Gene3D" id="1.25.10.10">
    <property type="entry name" value="Leucine-rich Repeat Variant"/>
    <property type="match status" value="1"/>
</dbReference>
<keyword evidence="7" id="KW-0175">Coiled coil</keyword>
<keyword evidence="5" id="KW-0539">Nucleus</keyword>
<comment type="caution">
    <text evidence="10">The sequence shown here is derived from an EMBL/GenBank/DDBJ whole genome shotgun (WGS) entry which is preliminary data.</text>
</comment>
<name>A0ABQ7YR36_BRANA</name>
<sequence length="1248" mass="137020">MDEELLLARIIAGIEGGGGGDDESHYHELVADLKSLLETDDDEILDRFYVSLSSTASPFLRCFSAAMDSPVESGRLAISASEAYLSLLLSTNCPVFTFFSPVAFLSLLGSIRRYLKPRHREDSGAASQGNKKKRGRGGGSRKNARNPGREDGDETEEGGLDAKLVFRVLERLGSVLGFVHLDRFPDSLKSLVQTVSEIPLLALEHSGVLNYDRLMEMCGRILGGVLSSDHGDVPLTAAEISKSLTPLLLMGKHQARSFALRFVSRKIMGLAKDNSELKKVVCNLPKFLVHKAPEKAEPRGFAVEAILEIVKAMEVEDQSEFVDFVMKMGQGKSNLRILAVDLIPLLMSSLGNPFGSISSEDGVEDSWGLGCLNALVQRCSDSSALIRARALSNLAQVVGFLSGDKRSRSILKQALGFTGGETSEGKGRITDLLKKRCVDEKAATRRAALLLVTKLTSLLGGCFDVSILKTMGTSCSDPLISIRKAAISALSEAFRICTDEVVTTEWLHSVPRMVMDNETSIQEECENVFHELVLERISRAGNSLSQGSASLPDNWSSSSKDLDRDIEALFPEGVLVLLRELCNSEVSPWVKKICVSLGKKKQLKPRVALALQSIIKESESLWLNRSMPINKWTAPAGAWFLLSEVSVFLPKSVEWEFLHHHWQLLDKNDLQEGTDGQGDEEGVECNSSTWAGDRVFLLQTISNVSLQLPPEPAADLADNLLKKIEKFNLHSAEVDAHVKALKTLCVKKARIPEESDVLVKKWVEQVLSKASKVTEKYIEGISSNNLSFATPAMLGSRRSKKLDSVSKKLSKAITAELEKSDCAALRNNLVVAMTDFCVHYTAMIECYIPKITKRLRDPCEVVRRQTFILLSRLLQRDYVKWRGVLFLRFLLSLVDESEKIRRLADFLFGNILKVKAPLLAYNSFVEAIYVLNDCHAHNGHNNSDAKQSRTKDQAFSIRGNDERARSKRMQIYVTLLKQMAPEHLLATFAKLCAEVLAAASDGMLNIEDVTGQSVLQDAFQILACKEIRLSVSRGSSSETVEMEEEGGDSNAAAAKGRAITQAVRKGLIQNTIPIFIELKRLLESKNSPLTGSLMDCLRVLLKDYKNEIEEMLVADKQLQKELVYDMQKHEAAKARSMANQGVGCATSHRSREPEQPATAAAAAGREENVRDSGLESRVVSAAADAMAAKAARSVLREVNGGAATPPLSAMSVPKLRSSLGGGKQSGRPSADVIESLRRRPTFMSDDDN</sequence>
<keyword evidence="6" id="KW-0131">Cell cycle</keyword>
<feature type="region of interest" description="Disordered" evidence="8">
    <location>
        <begin position="1201"/>
        <end position="1248"/>
    </location>
</feature>
<dbReference type="EMBL" id="JAGKQM010000017">
    <property type="protein sequence ID" value="KAH0870678.1"/>
    <property type="molecule type" value="Genomic_DNA"/>
</dbReference>
<comment type="subcellular location">
    <subcellularLocation>
        <location evidence="1">Nucleus</location>
    </subcellularLocation>
</comment>
<evidence type="ECO:0000256" key="4">
    <source>
        <dbReference type="ARBA" id="ARBA00023067"/>
    </source>
</evidence>
<organism evidence="10 11">
    <name type="scientific">Brassica napus</name>
    <name type="common">Rape</name>
    <dbReference type="NCBI Taxonomy" id="3708"/>
    <lineage>
        <taxon>Eukaryota</taxon>
        <taxon>Viridiplantae</taxon>
        <taxon>Streptophyta</taxon>
        <taxon>Embryophyta</taxon>
        <taxon>Tracheophyta</taxon>
        <taxon>Spermatophyta</taxon>
        <taxon>Magnoliopsida</taxon>
        <taxon>eudicotyledons</taxon>
        <taxon>Gunneridae</taxon>
        <taxon>Pentapetalae</taxon>
        <taxon>rosids</taxon>
        <taxon>malvids</taxon>
        <taxon>Brassicales</taxon>
        <taxon>Brassicaceae</taxon>
        <taxon>Brassiceae</taxon>
        <taxon>Brassica</taxon>
    </lineage>
</organism>
<feature type="coiled-coil region" evidence="7">
    <location>
        <begin position="1094"/>
        <end position="1121"/>
    </location>
</feature>
<evidence type="ECO:0000256" key="5">
    <source>
        <dbReference type="ARBA" id="ARBA00023242"/>
    </source>
</evidence>
<keyword evidence="2" id="KW-0132">Cell division</keyword>
<evidence type="ECO:0000256" key="7">
    <source>
        <dbReference type="SAM" id="Coils"/>
    </source>
</evidence>